<protein>
    <submittedName>
        <fullName evidence="10">ABC transporter B family member 26</fullName>
    </submittedName>
</protein>
<evidence type="ECO:0000259" key="8">
    <source>
        <dbReference type="PROSITE" id="PS50893"/>
    </source>
</evidence>
<comment type="subcellular location">
    <subcellularLocation>
        <location evidence="1">Membrane</location>
        <topology evidence="1">Multi-pass membrane protein</topology>
    </subcellularLocation>
</comment>
<dbReference type="Gene3D" id="3.40.50.300">
    <property type="entry name" value="P-loop containing nucleotide triphosphate hydrolases"/>
    <property type="match status" value="1"/>
</dbReference>
<evidence type="ECO:0000256" key="4">
    <source>
        <dbReference type="ARBA" id="ARBA00022840"/>
    </source>
</evidence>
<dbReference type="AlphaFoldDB" id="A0A5D3BV94"/>
<dbReference type="Gene3D" id="1.20.1560.10">
    <property type="entry name" value="ABC transporter type 1, transmembrane domain"/>
    <property type="match status" value="1"/>
</dbReference>
<dbReference type="PROSITE" id="PS00211">
    <property type="entry name" value="ABC_TRANSPORTER_1"/>
    <property type="match status" value="1"/>
</dbReference>
<dbReference type="GO" id="GO:0016020">
    <property type="term" value="C:membrane"/>
    <property type="evidence" value="ECO:0007669"/>
    <property type="project" value="UniProtKB-SubCell"/>
</dbReference>
<keyword evidence="2 7" id="KW-0812">Transmembrane</keyword>
<dbReference type="InterPro" id="IPR003593">
    <property type="entry name" value="AAA+_ATPase"/>
</dbReference>
<dbReference type="InterPro" id="IPR039421">
    <property type="entry name" value="Type_1_exporter"/>
</dbReference>
<dbReference type="InterPro" id="IPR036640">
    <property type="entry name" value="ABC1_TM_sf"/>
</dbReference>
<evidence type="ECO:0000313" key="10">
    <source>
        <dbReference type="EMBL" id="TYK03094.1"/>
    </source>
</evidence>
<dbReference type="GO" id="GO:0005524">
    <property type="term" value="F:ATP binding"/>
    <property type="evidence" value="ECO:0007669"/>
    <property type="project" value="UniProtKB-KW"/>
</dbReference>
<organism evidence="10 11">
    <name type="scientific">Cucumis melo var. makuwa</name>
    <name type="common">Oriental melon</name>
    <dbReference type="NCBI Taxonomy" id="1194695"/>
    <lineage>
        <taxon>Eukaryota</taxon>
        <taxon>Viridiplantae</taxon>
        <taxon>Streptophyta</taxon>
        <taxon>Embryophyta</taxon>
        <taxon>Tracheophyta</taxon>
        <taxon>Spermatophyta</taxon>
        <taxon>Magnoliopsida</taxon>
        <taxon>eudicotyledons</taxon>
        <taxon>Gunneridae</taxon>
        <taxon>Pentapetalae</taxon>
        <taxon>rosids</taxon>
        <taxon>fabids</taxon>
        <taxon>Cucurbitales</taxon>
        <taxon>Cucurbitaceae</taxon>
        <taxon>Benincaseae</taxon>
        <taxon>Cucumis</taxon>
    </lineage>
</organism>
<dbReference type="GO" id="GO:0016887">
    <property type="term" value="F:ATP hydrolysis activity"/>
    <property type="evidence" value="ECO:0007669"/>
    <property type="project" value="InterPro"/>
</dbReference>
<dbReference type="SMART" id="SM00382">
    <property type="entry name" value="AAA"/>
    <property type="match status" value="1"/>
</dbReference>
<keyword evidence="4" id="KW-0067">ATP-binding</keyword>
<dbReference type="EMBL" id="SSTD01015295">
    <property type="protein sequence ID" value="TYK03094.1"/>
    <property type="molecule type" value="Genomic_DNA"/>
</dbReference>
<comment type="caution">
    <text evidence="10">The sequence shown here is derived from an EMBL/GenBank/DDBJ whole genome shotgun (WGS) entry which is preliminary data.</text>
</comment>
<dbReference type="Pfam" id="PF00005">
    <property type="entry name" value="ABC_tran"/>
    <property type="match status" value="1"/>
</dbReference>
<dbReference type="PANTHER" id="PTHR43394">
    <property type="entry name" value="ATP-DEPENDENT PERMEASE MDL1, MITOCHONDRIAL"/>
    <property type="match status" value="1"/>
</dbReference>
<evidence type="ECO:0000256" key="3">
    <source>
        <dbReference type="ARBA" id="ARBA00022741"/>
    </source>
</evidence>
<gene>
    <name evidence="10" type="ORF">E5676_scaffold374G00160</name>
</gene>
<name>A0A5D3BV94_CUCMM</name>
<keyword evidence="6 7" id="KW-0472">Membrane</keyword>
<dbReference type="SUPFAM" id="SSF90123">
    <property type="entry name" value="ABC transporter transmembrane region"/>
    <property type="match status" value="1"/>
</dbReference>
<dbReference type="InterPro" id="IPR017871">
    <property type="entry name" value="ABC_transporter-like_CS"/>
</dbReference>
<dbReference type="FunFam" id="3.40.50.300:FF:000218">
    <property type="entry name" value="Multidrug ABC transporter ATP-binding protein"/>
    <property type="match status" value="1"/>
</dbReference>
<feature type="domain" description="ABC transporter" evidence="8">
    <location>
        <begin position="453"/>
        <end position="690"/>
    </location>
</feature>
<keyword evidence="3" id="KW-0547">Nucleotide-binding</keyword>
<dbReference type="InterPro" id="IPR027417">
    <property type="entry name" value="P-loop_NTPase"/>
</dbReference>
<dbReference type="InterPro" id="IPR011527">
    <property type="entry name" value="ABC1_TM_dom"/>
</dbReference>
<feature type="transmembrane region" description="Helical" evidence="7">
    <location>
        <begin position="297"/>
        <end position="317"/>
    </location>
</feature>
<dbReference type="InterPro" id="IPR003439">
    <property type="entry name" value="ABC_transporter-like_ATP-bd"/>
</dbReference>
<keyword evidence="5 7" id="KW-1133">Transmembrane helix</keyword>
<dbReference type="SUPFAM" id="SSF52540">
    <property type="entry name" value="P-loop containing nucleoside triphosphate hydrolases"/>
    <property type="match status" value="1"/>
</dbReference>
<evidence type="ECO:0000259" key="9">
    <source>
        <dbReference type="PROSITE" id="PS50929"/>
    </source>
</evidence>
<dbReference type="Proteomes" id="UP000321947">
    <property type="component" value="Unassembled WGS sequence"/>
</dbReference>
<dbReference type="PROSITE" id="PS50929">
    <property type="entry name" value="ABC_TM1F"/>
    <property type="match status" value="1"/>
</dbReference>
<evidence type="ECO:0000256" key="7">
    <source>
        <dbReference type="SAM" id="Phobius"/>
    </source>
</evidence>
<dbReference type="GO" id="GO:0015421">
    <property type="term" value="F:ABC-type oligopeptide transporter activity"/>
    <property type="evidence" value="ECO:0007669"/>
    <property type="project" value="TreeGrafter"/>
</dbReference>
<evidence type="ECO:0000256" key="5">
    <source>
        <dbReference type="ARBA" id="ARBA00022989"/>
    </source>
</evidence>
<feature type="domain" description="ABC transmembrane type-1" evidence="9">
    <location>
        <begin position="229"/>
        <end position="421"/>
    </location>
</feature>
<reference evidence="10 11" key="1">
    <citation type="submission" date="2019-08" db="EMBL/GenBank/DDBJ databases">
        <title>Draft genome sequences of two oriental melons (Cucumis melo L. var makuwa).</title>
        <authorList>
            <person name="Kwon S.-Y."/>
        </authorList>
    </citation>
    <scope>NUCLEOTIDE SEQUENCE [LARGE SCALE GENOMIC DNA]</scope>
    <source>
        <strain evidence="11">cv. Chang Bougi</strain>
        <tissue evidence="10">Leaf</tissue>
    </source>
</reference>
<sequence>MDIAYQNLRSSFPPYLPPPEFSPTSGFKLTKKLHFPIMISTNCRRNEFKSSSYRVRNSSLMLQYTAPENDGNGDENFKSFGHWVHVPLSLFPGVSSSWWNLTEDKQVLIGAAKPITVYLALRRMWKLVWDSNRWVLLVAFGALTMAAISEISMPNILAESIFSACRGKTVVFARKFQLLVILSMTSGICSFNRDEFTDFGLAVACRPLLLLIHNIRSTLLNNSSTSLQVKHLRKLLHSAILFQDISFFDKEMVGNLTSRLGADCQQLAHVIGNNINLITRNALQATGALAYLLTLSWPLAISTLVICSVLSAIFLLYSRYVMRTAKLTQEFTACAHEVARESLTLVKTIRIYGTERKEVGRYKQWLDRLAFISTRESAANGLWNMSFSTLYRSTQVFAVLLGGIAILNGQTSAEQLTKAFQNYPLRMSSCTLYMGSVWFIPHGVKLPELMGHIQFVNVSFHYHLRDMLLEHINITIRANEVVALVGPSGCGKSTLVNLLLRLYEPTNGQIFIDGIPLWELDIRWLREKIGYVGQEPNLFHMDIKSNIRYGCPMNTTQEDIELAAKQACAHEFISSFPNGYDTIVDDNLLSGGQKQRIAIARAILRNPAILILDEATSALDSESEHFVKDTIFELKDNRGGPKTIIVIAHRLSTIVAADKIFVMDRGQVIEIGNHEELLSKDGYYARLVKVHNNMFTSISSQHPD</sequence>
<evidence type="ECO:0000256" key="6">
    <source>
        <dbReference type="ARBA" id="ARBA00023136"/>
    </source>
</evidence>
<accession>A0A5D3BV94</accession>
<evidence type="ECO:0000256" key="1">
    <source>
        <dbReference type="ARBA" id="ARBA00004141"/>
    </source>
</evidence>
<dbReference type="Pfam" id="PF00664">
    <property type="entry name" value="ABC_membrane"/>
    <property type="match status" value="1"/>
</dbReference>
<proteinExistence type="predicted"/>
<evidence type="ECO:0000256" key="2">
    <source>
        <dbReference type="ARBA" id="ARBA00022692"/>
    </source>
</evidence>
<dbReference type="PROSITE" id="PS50893">
    <property type="entry name" value="ABC_TRANSPORTER_2"/>
    <property type="match status" value="1"/>
</dbReference>
<evidence type="ECO:0000313" key="11">
    <source>
        <dbReference type="Proteomes" id="UP000321947"/>
    </source>
</evidence>
<dbReference type="PANTHER" id="PTHR43394:SF19">
    <property type="entry name" value="ABC TRANSPORTER B FAMILY"/>
    <property type="match status" value="1"/>
</dbReference>